<evidence type="ECO:0008006" key="3">
    <source>
        <dbReference type="Google" id="ProtNLM"/>
    </source>
</evidence>
<organism evidence="1 2">
    <name type="scientific">Anaerohalosphaera lusitana</name>
    <dbReference type="NCBI Taxonomy" id="1936003"/>
    <lineage>
        <taxon>Bacteria</taxon>
        <taxon>Pseudomonadati</taxon>
        <taxon>Planctomycetota</taxon>
        <taxon>Phycisphaerae</taxon>
        <taxon>Sedimentisphaerales</taxon>
        <taxon>Anaerohalosphaeraceae</taxon>
        <taxon>Anaerohalosphaera</taxon>
    </lineage>
</organism>
<dbReference type="Proteomes" id="UP000189674">
    <property type="component" value="Chromosome"/>
</dbReference>
<dbReference type="STRING" id="1936003.STSP2_02436"/>
<dbReference type="AlphaFoldDB" id="A0A1U9NN70"/>
<dbReference type="Pfam" id="PF11376">
    <property type="entry name" value="DUF3179"/>
    <property type="match status" value="1"/>
</dbReference>
<gene>
    <name evidence="1" type="ORF">STSP2_02436</name>
</gene>
<sequence precursor="true">MAAHVKKYILVLVVVSAFLCVLITARSYQSKYSWAYGEVNLAGWRTNVDKSVIALGELVQVGIGKESETALRDPWFETAGSASFWVEDTEPVLVTSIGDTAKAYPLQILVWHQIVNDEINGVNIAVTYCPLCSTAVVYGRDLNDSVYDFYVSGFVRYGNFVMYDDSTETLWQQYTGQGLVGDLAGEYLVRVPSQIITFERFRSAYPDGEVLSQVTGVTRDYGLNPYWSGYDYYYGSYVGPGLFYGQYGYAGRILNVSTERTSKAYSYLLTRNEYVLNDIVAGQPVVIFNNGSTDYGLMDATGVFDRSFDGRVLEFKYEDGDFVDHQTGSRWNIMGHCVEGQYKGRRLDPLNYTDTLEETLETFEPGVEIYQPDGEIEEEW</sequence>
<dbReference type="RefSeq" id="WP_146662879.1">
    <property type="nucleotide sequence ID" value="NZ_CP019791.1"/>
</dbReference>
<evidence type="ECO:0000313" key="2">
    <source>
        <dbReference type="Proteomes" id="UP000189674"/>
    </source>
</evidence>
<keyword evidence="2" id="KW-1185">Reference proteome</keyword>
<protein>
    <recommendedName>
        <fullName evidence="3">DUF3179 domain-containing protein</fullName>
    </recommendedName>
</protein>
<dbReference type="InterPro" id="IPR021516">
    <property type="entry name" value="DUF3179"/>
</dbReference>
<dbReference type="OrthoDB" id="9806357at2"/>
<evidence type="ECO:0000313" key="1">
    <source>
        <dbReference type="EMBL" id="AQT69247.1"/>
    </source>
</evidence>
<dbReference type="EMBL" id="CP019791">
    <property type="protein sequence ID" value="AQT69247.1"/>
    <property type="molecule type" value="Genomic_DNA"/>
</dbReference>
<accession>A0A1U9NN70</accession>
<dbReference type="KEGG" id="alus:STSP2_02436"/>
<proteinExistence type="predicted"/>
<reference evidence="2" key="1">
    <citation type="submission" date="2017-02" db="EMBL/GenBank/DDBJ databases">
        <title>Comparative genomics and description of representatives of a novel lineage of planctomycetes thriving in anoxic sediments.</title>
        <authorList>
            <person name="Spring S."/>
            <person name="Bunk B."/>
            <person name="Sproer C."/>
        </authorList>
    </citation>
    <scope>NUCLEOTIDE SEQUENCE [LARGE SCALE GENOMIC DNA]</scope>
    <source>
        <strain evidence="2">ST-NAGAB-D1</strain>
    </source>
</reference>
<name>A0A1U9NN70_9BACT</name>